<dbReference type="KEGG" id="fiy:BN1229_v1_2835"/>
<dbReference type="RefSeq" id="WP_160298711.1">
    <property type="nucleotide sequence ID" value="NZ_LN829118.1"/>
</dbReference>
<evidence type="ECO:0000313" key="2">
    <source>
        <dbReference type="Proteomes" id="UP000033187"/>
    </source>
</evidence>
<name>A0A0D6JI90_9HYPH</name>
<reference evidence="2" key="1">
    <citation type="submission" date="2015-02" db="EMBL/GenBank/DDBJ databases">
        <authorList>
            <person name="Chooi Y.-H."/>
        </authorList>
    </citation>
    <scope>NUCLEOTIDE SEQUENCE [LARGE SCALE GENOMIC DNA]</scope>
    <source>
        <strain evidence="2">strain Y</strain>
    </source>
</reference>
<dbReference type="InterPro" id="IPR025586">
    <property type="entry name" value="PcfJ"/>
</dbReference>
<dbReference type="Proteomes" id="UP000033187">
    <property type="component" value="Chromosome 1"/>
</dbReference>
<keyword evidence="2" id="KW-1185">Reference proteome</keyword>
<dbReference type="AlphaFoldDB" id="A0A0D6JI90"/>
<dbReference type="KEGG" id="fil:BN1229_v1_3083"/>
<proteinExistence type="predicted"/>
<dbReference type="EMBL" id="LN829119">
    <property type="protein sequence ID" value="CPR20949.1"/>
    <property type="molecule type" value="Genomic_DNA"/>
</dbReference>
<protein>
    <submittedName>
        <fullName evidence="1">Uncharacterized protein</fullName>
    </submittedName>
</protein>
<organism evidence="1 2">
    <name type="scientific">Candidatus Filomicrobium marinum</name>
    <dbReference type="NCBI Taxonomy" id="1608628"/>
    <lineage>
        <taxon>Bacteria</taxon>
        <taxon>Pseudomonadati</taxon>
        <taxon>Pseudomonadota</taxon>
        <taxon>Alphaproteobacteria</taxon>
        <taxon>Hyphomicrobiales</taxon>
        <taxon>Hyphomicrobiaceae</taxon>
        <taxon>Filomicrobium</taxon>
    </lineage>
</organism>
<evidence type="ECO:0000313" key="1">
    <source>
        <dbReference type="EMBL" id="CPR20949.1"/>
    </source>
</evidence>
<gene>
    <name evidence="1" type="ORF">YBN1229_v1_2835</name>
</gene>
<sequence length="383" mass="42719">MAQTLQKNEAIERQIRRYHPSFRRRVRQYAGLSPRLADLVTSFPAAVVAIVSPELNASARGTATRMAKDGESLREVSRVLGVPYWARRLPPEVLAQPLNALPVGSNFEGRMAQLVPKNPEAARRWLQWVQFGHCAANSEFAMWLASQKFFQRELGLGFPLLPLAAYAWYSGVEEGAARELIDEPWNRRMPFSVAATATIAWIEKIVACFEAPRIRRRGPGRYSRQRVPNGYRVVPLRTAAQLHQEGSIMNHCVATYAALVAQGVCTILSVRVQDKRVATVEIRPRGTPGGGYAIVQLQGPGNTRVSEQIWRAVLEWLAVQPADPHAMLGVGDEFVISPERWERIWRPYVTAKGVIGLSAEAATLNRLRRDADALQQIIASSSR</sequence>
<dbReference type="Pfam" id="PF14284">
    <property type="entry name" value="PcfJ"/>
    <property type="match status" value="1"/>
</dbReference>
<accession>A0A0D6JI90</accession>